<dbReference type="EMBL" id="JAEMHM010000008">
    <property type="protein sequence ID" value="MBJ6725303.1"/>
    <property type="molecule type" value="Genomic_DNA"/>
</dbReference>
<dbReference type="Pfam" id="PF12804">
    <property type="entry name" value="NTP_transf_3"/>
    <property type="match status" value="1"/>
</dbReference>
<feature type="binding site" evidence="8">
    <location>
        <position position="71"/>
    </location>
    <ligand>
        <name>GTP</name>
        <dbReference type="ChEBI" id="CHEBI:37565"/>
    </ligand>
</feature>
<evidence type="ECO:0000256" key="4">
    <source>
        <dbReference type="ARBA" id="ARBA00022741"/>
    </source>
</evidence>
<feature type="binding site" evidence="8">
    <location>
        <position position="99"/>
    </location>
    <ligand>
        <name>GTP</name>
        <dbReference type="ChEBI" id="CHEBI:37565"/>
    </ligand>
</feature>
<evidence type="ECO:0000259" key="9">
    <source>
        <dbReference type="Pfam" id="PF12804"/>
    </source>
</evidence>
<dbReference type="SUPFAM" id="SSF53448">
    <property type="entry name" value="Nucleotide-diphospho-sugar transferases"/>
    <property type="match status" value="1"/>
</dbReference>
<dbReference type="AlphaFoldDB" id="A0A8J7JDN5"/>
<dbReference type="GO" id="GO:0005525">
    <property type="term" value="F:GTP binding"/>
    <property type="evidence" value="ECO:0007669"/>
    <property type="project" value="UniProtKB-UniRule"/>
</dbReference>
<dbReference type="PANTHER" id="PTHR19136:SF81">
    <property type="entry name" value="MOLYBDENUM COFACTOR GUANYLYLTRANSFERASE"/>
    <property type="match status" value="1"/>
</dbReference>
<evidence type="ECO:0000313" key="10">
    <source>
        <dbReference type="EMBL" id="MBJ6725303.1"/>
    </source>
</evidence>
<keyword evidence="2 8" id="KW-0808">Transferase</keyword>
<dbReference type="GO" id="GO:0046872">
    <property type="term" value="F:metal ion binding"/>
    <property type="evidence" value="ECO:0007669"/>
    <property type="project" value="UniProtKB-KW"/>
</dbReference>
<comment type="similarity">
    <text evidence="8">Belongs to the MobA family.</text>
</comment>
<dbReference type="Proteomes" id="UP000636888">
    <property type="component" value="Unassembled WGS sequence"/>
</dbReference>
<evidence type="ECO:0000256" key="5">
    <source>
        <dbReference type="ARBA" id="ARBA00022842"/>
    </source>
</evidence>
<dbReference type="Gene3D" id="3.90.550.10">
    <property type="entry name" value="Spore Coat Polysaccharide Biosynthesis Protein SpsA, Chain A"/>
    <property type="match status" value="1"/>
</dbReference>
<name>A0A8J7JDN5_9BACT</name>
<comment type="cofactor">
    <cofactor evidence="8">
        <name>Mg(2+)</name>
        <dbReference type="ChEBI" id="CHEBI:18420"/>
    </cofactor>
</comment>
<dbReference type="HAMAP" id="MF_00316">
    <property type="entry name" value="MobA"/>
    <property type="match status" value="1"/>
</dbReference>
<comment type="caution">
    <text evidence="8">Lacks conserved residue(s) required for the propagation of feature annotation.</text>
</comment>
<keyword evidence="4 8" id="KW-0547">Nucleotide-binding</keyword>
<organism evidence="10 11">
    <name type="scientific">Geomesophilobacter sediminis</name>
    <dbReference type="NCBI Taxonomy" id="2798584"/>
    <lineage>
        <taxon>Bacteria</taxon>
        <taxon>Pseudomonadati</taxon>
        <taxon>Thermodesulfobacteriota</taxon>
        <taxon>Desulfuromonadia</taxon>
        <taxon>Geobacterales</taxon>
        <taxon>Geobacteraceae</taxon>
        <taxon>Geomesophilobacter</taxon>
    </lineage>
</organism>
<dbReference type="PANTHER" id="PTHR19136">
    <property type="entry name" value="MOLYBDENUM COFACTOR GUANYLYLTRANSFERASE"/>
    <property type="match status" value="1"/>
</dbReference>
<feature type="binding site" evidence="8">
    <location>
        <begin position="14"/>
        <end position="16"/>
    </location>
    <ligand>
        <name>GTP</name>
        <dbReference type="ChEBI" id="CHEBI:37565"/>
    </ligand>
</feature>
<dbReference type="GO" id="GO:0061603">
    <property type="term" value="F:molybdenum cofactor guanylyltransferase activity"/>
    <property type="evidence" value="ECO:0007669"/>
    <property type="project" value="UniProtKB-EC"/>
</dbReference>
<keyword evidence="11" id="KW-1185">Reference proteome</keyword>
<dbReference type="InterPro" id="IPR029044">
    <property type="entry name" value="Nucleotide-diphossugar_trans"/>
</dbReference>
<evidence type="ECO:0000256" key="7">
    <source>
        <dbReference type="ARBA" id="ARBA00023150"/>
    </source>
</evidence>
<evidence type="ECO:0000256" key="2">
    <source>
        <dbReference type="ARBA" id="ARBA00022679"/>
    </source>
</evidence>
<feature type="binding site" evidence="8">
    <location>
        <position position="99"/>
    </location>
    <ligand>
        <name>Mg(2+)</name>
        <dbReference type="ChEBI" id="CHEBI:18420"/>
    </ligand>
</feature>
<evidence type="ECO:0000256" key="3">
    <source>
        <dbReference type="ARBA" id="ARBA00022723"/>
    </source>
</evidence>
<comment type="function">
    <text evidence="8">Transfers a GMP moiety from GTP to Mo-molybdopterin (Mo-MPT) cofactor (Moco or molybdenum cofactor) to form Mo-molybdopterin guanine dinucleotide (Mo-MGD) cofactor.</text>
</comment>
<evidence type="ECO:0000256" key="1">
    <source>
        <dbReference type="ARBA" id="ARBA00022490"/>
    </source>
</evidence>
<evidence type="ECO:0000256" key="6">
    <source>
        <dbReference type="ARBA" id="ARBA00023134"/>
    </source>
</evidence>
<evidence type="ECO:0000313" key="11">
    <source>
        <dbReference type="Proteomes" id="UP000636888"/>
    </source>
</evidence>
<gene>
    <name evidence="8" type="primary">mobA</name>
    <name evidence="10" type="ORF">JFN93_11330</name>
</gene>
<reference evidence="10" key="1">
    <citation type="submission" date="2020-12" db="EMBL/GenBank/DDBJ databases">
        <title>Geomonas sp. Red875, isolated from river sediment.</title>
        <authorList>
            <person name="Xu Z."/>
            <person name="Zhang Z."/>
            <person name="Masuda Y."/>
            <person name="Itoh H."/>
            <person name="Senoo K."/>
        </authorList>
    </citation>
    <scope>NUCLEOTIDE SEQUENCE</scope>
    <source>
        <strain evidence="10">Red875</strain>
    </source>
</reference>
<keyword evidence="10" id="KW-0548">Nucleotidyltransferase</keyword>
<protein>
    <recommendedName>
        <fullName evidence="8">Probable molybdenum cofactor guanylyltransferase</fullName>
        <shortName evidence="8">MoCo guanylyltransferase</shortName>
        <ecNumber evidence="8">2.7.7.77</ecNumber>
    </recommendedName>
    <alternativeName>
        <fullName evidence="8">GTP:molybdopterin guanylyltransferase</fullName>
    </alternativeName>
    <alternativeName>
        <fullName evidence="8">Mo-MPT guanylyltransferase</fullName>
    </alternativeName>
    <alternativeName>
        <fullName evidence="8">Molybdopterin guanylyltransferase</fullName>
    </alternativeName>
    <alternativeName>
        <fullName evidence="8">Molybdopterin-guanine dinucleotide synthase</fullName>
        <shortName evidence="8">MGD synthase</shortName>
    </alternativeName>
</protein>
<feature type="domain" description="MobA-like NTP transferase" evidence="9">
    <location>
        <begin position="11"/>
        <end position="152"/>
    </location>
</feature>
<accession>A0A8J7JDN5</accession>
<comment type="subcellular location">
    <subcellularLocation>
        <location evidence="8">Cytoplasm</location>
    </subcellularLocation>
</comment>
<comment type="domain">
    <text evidence="8">The N-terminal domain determines nucleotide recognition and specific binding, while the C-terminal domain determines the specific binding to the target protein.</text>
</comment>
<dbReference type="RefSeq" id="WP_199384190.1">
    <property type="nucleotide sequence ID" value="NZ_JAEMHM010000008.1"/>
</dbReference>
<dbReference type="InterPro" id="IPR013482">
    <property type="entry name" value="Molybde_CF_guanTrfase"/>
</dbReference>
<dbReference type="GO" id="GO:1902758">
    <property type="term" value="P:bis(molybdopterin guanine dinucleotide)molybdenum biosynthetic process"/>
    <property type="evidence" value="ECO:0007669"/>
    <property type="project" value="TreeGrafter"/>
</dbReference>
<proteinExistence type="inferred from homology"/>
<feature type="binding site" evidence="8">
    <location>
        <position position="26"/>
    </location>
    <ligand>
        <name>GTP</name>
        <dbReference type="ChEBI" id="CHEBI:37565"/>
    </ligand>
</feature>
<keyword evidence="6 8" id="KW-0342">GTP-binding</keyword>
<keyword evidence="7 8" id="KW-0501">Molybdenum cofactor biosynthesis</keyword>
<dbReference type="EC" id="2.7.7.77" evidence="8"/>
<dbReference type="InterPro" id="IPR025877">
    <property type="entry name" value="MobA-like_NTP_Trfase"/>
</dbReference>
<keyword evidence="3 8" id="KW-0479">Metal-binding</keyword>
<sequence length="197" mass="21775">MSNPRFADVTGVILVGGKSRRMGRDKAFLPWQGRPLFEAILAVFRDSFDQVLLVGDDGGRFGAYDVPVLPDLYPGSALGGLYTGLYHARTDYVFAGPCDMPFPSRELLRHLCTVKEGYDAVVPQKHDALETLFTLYGKGCLAPMRQLLESGNFRIYDLYPMVRTRYICGEELERAGGTGKSLVSVNTPEEAAQSLRS</sequence>
<dbReference type="CDD" id="cd02503">
    <property type="entry name" value="MobA"/>
    <property type="match status" value="1"/>
</dbReference>
<keyword evidence="5 8" id="KW-0460">Magnesium</keyword>
<comment type="caution">
    <text evidence="10">The sequence shown here is derived from an EMBL/GenBank/DDBJ whole genome shotgun (WGS) entry which is preliminary data.</text>
</comment>
<comment type="catalytic activity">
    <reaction evidence="8">
        <text>Mo-molybdopterin + GTP + H(+) = Mo-molybdopterin guanine dinucleotide + diphosphate</text>
        <dbReference type="Rhea" id="RHEA:34243"/>
        <dbReference type="ChEBI" id="CHEBI:15378"/>
        <dbReference type="ChEBI" id="CHEBI:33019"/>
        <dbReference type="ChEBI" id="CHEBI:37565"/>
        <dbReference type="ChEBI" id="CHEBI:71302"/>
        <dbReference type="ChEBI" id="CHEBI:71310"/>
        <dbReference type="EC" id="2.7.7.77"/>
    </reaction>
</comment>
<evidence type="ECO:0000256" key="8">
    <source>
        <dbReference type="HAMAP-Rule" id="MF_00316"/>
    </source>
</evidence>
<keyword evidence="1 8" id="KW-0963">Cytoplasm</keyword>
<dbReference type="GO" id="GO:0005737">
    <property type="term" value="C:cytoplasm"/>
    <property type="evidence" value="ECO:0007669"/>
    <property type="project" value="UniProtKB-SubCell"/>
</dbReference>